<comment type="caution">
    <text evidence="2">The sequence shown here is derived from an EMBL/GenBank/DDBJ whole genome shotgun (WGS) entry which is preliminary data.</text>
</comment>
<dbReference type="InterPro" id="IPR004175">
    <property type="entry name" value="RNA_CPDase"/>
</dbReference>
<keyword evidence="3" id="KW-1185">Reference proteome</keyword>
<keyword evidence="1" id="KW-0378">Hydrolase</keyword>
<dbReference type="Gene3D" id="3.90.1140.10">
    <property type="entry name" value="Cyclic phosphodiesterase"/>
    <property type="match status" value="1"/>
</dbReference>
<name>T0HTQ6_9SPHN</name>
<dbReference type="RefSeq" id="WP_021236394.1">
    <property type="nucleotide sequence ID" value="NZ_ATHO01000003.1"/>
</dbReference>
<dbReference type="AlphaFoldDB" id="T0HTQ6"/>
<evidence type="ECO:0008006" key="4">
    <source>
        <dbReference type="Google" id="ProtNLM"/>
    </source>
</evidence>
<evidence type="ECO:0000256" key="1">
    <source>
        <dbReference type="ARBA" id="ARBA00022801"/>
    </source>
</evidence>
<dbReference type="Proteomes" id="UP000015525">
    <property type="component" value="Unassembled WGS sequence"/>
</dbReference>
<sequence>MRHFIANQPLYRLFYALKPGSVTARQTDHFSHAMGTAAYRVQPDHLHMTLGVTADHLDYPYDLIKALLRAGTCVMAEPFDLLLDRLRISNRSAALCPSRSVPPLRRLQRQIIEAMGRAGVPLRPGWSFNPHQTLFYGPARPEQRRVEGFHWRVEEFVLICSHVGRTRHDLLGTWPLAGGRQYELF</sequence>
<dbReference type="EMBL" id="ATHO01000003">
    <property type="protein sequence ID" value="EQB15518.1"/>
    <property type="molecule type" value="Genomic_DNA"/>
</dbReference>
<proteinExistence type="predicted"/>
<evidence type="ECO:0000313" key="2">
    <source>
        <dbReference type="EMBL" id="EQB15518.1"/>
    </source>
</evidence>
<dbReference type="PANTHER" id="PTHR35561:SF1">
    <property type="entry name" value="RNA 2',3'-CYCLIC PHOSPHODIESTERASE"/>
    <property type="match status" value="1"/>
</dbReference>
<dbReference type="GO" id="GO:0004113">
    <property type="term" value="F:2',3'-cyclic-nucleotide 3'-phosphodiesterase activity"/>
    <property type="evidence" value="ECO:0007669"/>
    <property type="project" value="InterPro"/>
</dbReference>
<accession>T0HTQ6</accession>
<dbReference type="GO" id="GO:0008664">
    <property type="term" value="F:RNA 2',3'-cyclic 3'-phosphodiesterase activity"/>
    <property type="evidence" value="ECO:0007669"/>
    <property type="project" value="InterPro"/>
</dbReference>
<dbReference type="SUPFAM" id="SSF55144">
    <property type="entry name" value="LigT-like"/>
    <property type="match status" value="1"/>
</dbReference>
<protein>
    <recommendedName>
        <fullName evidence="4">2'-5' RNA ligase</fullName>
    </recommendedName>
</protein>
<dbReference type="InterPro" id="IPR009097">
    <property type="entry name" value="Cyclic_Pdiesterase"/>
</dbReference>
<evidence type="ECO:0000313" key="3">
    <source>
        <dbReference type="Proteomes" id="UP000015525"/>
    </source>
</evidence>
<dbReference type="Pfam" id="PF13563">
    <property type="entry name" value="2_5_RNA_ligase2"/>
    <property type="match status" value="1"/>
</dbReference>
<dbReference type="PANTHER" id="PTHR35561">
    <property type="entry name" value="RNA 2',3'-CYCLIC PHOSPHODIESTERASE"/>
    <property type="match status" value="1"/>
</dbReference>
<dbReference type="PATRIC" id="fig|1329909.3.peg.46"/>
<reference evidence="2 3" key="1">
    <citation type="journal article" date="2013" name="Genome Announc.">
        <title>Draft Genome Sequence of Sphingobium quisquiliarum Strain P25T, a Novel Hexachlorocyclohexane (HCH)-Degrading Bacterium Isolated from an HCH Dumpsite.</title>
        <authorList>
            <person name="Kumar Singh A."/>
            <person name="Sangwan N."/>
            <person name="Sharma A."/>
            <person name="Gupta V."/>
            <person name="Khurana J.P."/>
            <person name="Lal R."/>
        </authorList>
    </citation>
    <scope>NUCLEOTIDE SEQUENCE [LARGE SCALE GENOMIC DNA]</scope>
    <source>
        <strain evidence="2 3">P25</strain>
    </source>
</reference>
<organism evidence="2 3">
    <name type="scientific">Sphingobium quisquiliarum P25</name>
    <dbReference type="NCBI Taxonomy" id="1329909"/>
    <lineage>
        <taxon>Bacteria</taxon>
        <taxon>Pseudomonadati</taxon>
        <taxon>Pseudomonadota</taxon>
        <taxon>Alphaproteobacteria</taxon>
        <taxon>Sphingomonadales</taxon>
        <taxon>Sphingomonadaceae</taxon>
        <taxon>Sphingobium</taxon>
    </lineage>
</organism>
<gene>
    <name evidence="2" type="ORF">L288_00250</name>
</gene>